<evidence type="ECO:0000259" key="4">
    <source>
        <dbReference type="Pfam" id="PF17949"/>
    </source>
</evidence>
<dbReference type="InterPro" id="IPR010994">
    <property type="entry name" value="RuvA_2-like"/>
</dbReference>
<dbReference type="EMBL" id="JAIWYP010000002">
    <property type="protein sequence ID" value="KAH3863475.1"/>
    <property type="molecule type" value="Genomic_DNA"/>
</dbReference>
<feature type="domain" description="Fanconi anemia core complex-associated protein 24 pseudonuclease" evidence="4">
    <location>
        <begin position="18"/>
        <end position="139"/>
    </location>
</feature>
<dbReference type="AlphaFoldDB" id="A0A9D4REL1"/>
<dbReference type="CDD" id="cd20076">
    <property type="entry name" value="XPF_nuclease_FAAP24"/>
    <property type="match status" value="1"/>
</dbReference>
<dbReference type="Pfam" id="PF12826">
    <property type="entry name" value="HHH_2"/>
    <property type="match status" value="1"/>
</dbReference>
<dbReference type="GO" id="GO:0043240">
    <property type="term" value="C:Fanconi anaemia nuclear complex"/>
    <property type="evidence" value="ECO:0007669"/>
    <property type="project" value="InterPro"/>
</dbReference>
<name>A0A9D4REL1_DREPO</name>
<organism evidence="5 6">
    <name type="scientific">Dreissena polymorpha</name>
    <name type="common">Zebra mussel</name>
    <name type="synonym">Mytilus polymorpha</name>
    <dbReference type="NCBI Taxonomy" id="45954"/>
    <lineage>
        <taxon>Eukaryota</taxon>
        <taxon>Metazoa</taxon>
        <taxon>Spiralia</taxon>
        <taxon>Lophotrochozoa</taxon>
        <taxon>Mollusca</taxon>
        <taxon>Bivalvia</taxon>
        <taxon>Autobranchia</taxon>
        <taxon>Heteroconchia</taxon>
        <taxon>Euheterodonta</taxon>
        <taxon>Imparidentia</taxon>
        <taxon>Neoheterodontei</taxon>
        <taxon>Myida</taxon>
        <taxon>Dreissenoidea</taxon>
        <taxon>Dreissenidae</taxon>
        <taxon>Dreissena</taxon>
    </lineage>
</organism>
<dbReference type="PANTHER" id="PTHR31786:SF2">
    <property type="entry name" value="FANCONI ANEMIA CORE COMPLEX-ASSOCIATED PROTEIN 24"/>
    <property type="match status" value="1"/>
</dbReference>
<protein>
    <recommendedName>
        <fullName evidence="7">Fanconi anemia core complex-associated protein 24</fullName>
    </recommendedName>
</protein>
<dbReference type="Gene3D" id="1.10.150.20">
    <property type="entry name" value="5' to 3' exonuclease, C-terminal subdomain"/>
    <property type="match status" value="1"/>
</dbReference>
<dbReference type="Pfam" id="PF17949">
    <property type="entry name" value="PND"/>
    <property type="match status" value="1"/>
</dbReference>
<feature type="domain" description="DisA/LigA helix-hairpin-helix motif" evidence="3">
    <location>
        <begin position="169"/>
        <end position="220"/>
    </location>
</feature>
<sequence length="223" mass="24470">MAGVSDFANTNTPEKACITVPCGHILIATKWRNTLISNSLQGIKPVYEDNLGYLDFQTGHHMGVVYATEADLVAQAGLRRKLAKLRKANNVQILVLAEKTTSTAQYYQQLQKFVMLELGFSMLPVPGQAEAAGVLSQMVLTESKMESNPFLKKRRPPNLDEALLTTVQSVPKLGAVKARKLLEHFKSLKAINEASVHELSQIIGKAGAQNVRDFFDFPTNGTS</sequence>
<evidence type="ECO:0008006" key="7">
    <source>
        <dbReference type="Google" id="ProtNLM"/>
    </source>
</evidence>
<dbReference type="OrthoDB" id="5975714at2759"/>
<dbReference type="SUPFAM" id="SSF47781">
    <property type="entry name" value="RuvA domain 2-like"/>
    <property type="match status" value="1"/>
</dbReference>
<keyword evidence="1" id="KW-0227">DNA damage</keyword>
<gene>
    <name evidence="5" type="ORF">DPMN_026464</name>
</gene>
<dbReference type="Proteomes" id="UP000828390">
    <property type="component" value="Unassembled WGS sequence"/>
</dbReference>
<dbReference type="InterPro" id="IPR041663">
    <property type="entry name" value="DisA/LigA_HHH"/>
</dbReference>
<evidence type="ECO:0000256" key="2">
    <source>
        <dbReference type="ARBA" id="ARBA00023204"/>
    </source>
</evidence>
<evidence type="ECO:0000313" key="6">
    <source>
        <dbReference type="Proteomes" id="UP000828390"/>
    </source>
</evidence>
<dbReference type="InterPro" id="IPR026985">
    <property type="entry name" value="FAAP24"/>
</dbReference>
<evidence type="ECO:0000313" key="5">
    <source>
        <dbReference type="EMBL" id="KAH3863475.1"/>
    </source>
</evidence>
<comment type="caution">
    <text evidence="5">The sequence shown here is derived from an EMBL/GenBank/DDBJ whole genome shotgun (WGS) entry which is preliminary data.</text>
</comment>
<proteinExistence type="predicted"/>
<reference evidence="5" key="1">
    <citation type="journal article" date="2019" name="bioRxiv">
        <title>The Genome of the Zebra Mussel, Dreissena polymorpha: A Resource for Invasive Species Research.</title>
        <authorList>
            <person name="McCartney M.A."/>
            <person name="Auch B."/>
            <person name="Kono T."/>
            <person name="Mallez S."/>
            <person name="Zhang Y."/>
            <person name="Obille A."/>
            <person name="Becker A."/>
            <person name="Abrahante J.E."/>
            <person name="Garbe J."/>
            <person name="Badalamenti J.P."/>
            <person name="Herman A."/>
            <person name="Mangelson H."/>
            <person name="Liachko I."/>
            <person name="Sullivan S."/>
            <person name="Sone E.D."/>
            <person name="Koren S."/>
            <person name="Silverstein K.A.T."/>
            <person name="Beckman K.B."/>
            <person name="Gohl D.M."/>
        </authorList>
    </citation>
    <scope>NUCLEOTIDE SEQUENCE</scope>
    <source>
        <strain evidence="5">Duluth1</strain>
        <tissue evidence="5">Whole animal</tissue>
    </source>
</reference>
<evidence type="ECO:0000259" key="3">
    <source>
        <dbReference type="Pfam" id="PF12826"/>
    </source>
</evidence>
<keyword evidence="6" id="KW-1185">Reference proteome</keyword>
<dbReference type="GO" id="GO:0003682">
    <property type="term" value="F:chromatin binding"/>
    <property type="evidence" value="ECO:0007669"/>
    <property type="project" value="TreeGrafter"/>
</dbReference>
<accession>A0A9D4REL1</accession>
<dbReference type="PANTHER" id="PTHR31786">
    <property type="entry name" value="FANCONI ANEMIA CORE COMPLEX-ASSOCIATED PROTEIN 24"/>
    <property type="match status" value="1"/>
</dbReference>
<reference evidence="5" key="2">
    <citation type="submission" date="2020-11" db="EMBL/GenBank/DDBJ databases">
        <authorList>
            <person name="McCartney M.A."/>
            <person name="Auch B."/>
            <person name="Kono T."/>
            <person name="Mallez S."/>
            <person name="Becker A."/>
            <person name="Gohl D.M."/>
            <person name="Silverstein K.A.T."/>
            <person name="Koren S."/>
            <person name="Bechman K.B."/>
            <person name="Herman A."/>
            <person name="Abrahante J.E."/>
            <person name="Garbe J."/>
        </authorList>
    </citation>
    <scope>NUCLEOTIDE SEQUENCE</scope>
    <source>
        <strain evidence="5">Duluth1</strain>
        <tissue evidence="5">Whole animal</tissue>
    </source>
</reference>
<evidence type="ECO:0000256" key="1">
    <source>
        <dbReference type="ARBA" id="ARBA00022763"/>
    </source>
</evidence>
<keyword evidence="2" id="KW-0234">DNA repair</keyword>
<dbReference type="Gene3D" id="3.40.50.10130">
    <property type="match status" value="1"/>
</dbReference>
<dbReference type="GO" id="GO:0036297">
    <property type="term" value="P:interstrand cross-link repair"/>
    <property type="evidence" value="ECO:0007669"/>
    <property type="project" value="InterPro"/>
</dbReference>
<dbReference type="InterPro" id="IPR040646">
    <property type="entry name" value="PND"/>
</dbReference>